<dbReference type="PANTHER" id="PTHR42693:SF53">
    <property type="entry name" value="ENDO-4-O-SULFATASE"/>
    <property type="match status" value="1"/>
</dbReference>
<dbReference type="EC" id="3.1.6.1" evidence="6"/>
<gene>
    <name evidence="6" type="ORF">AHMF7616_01925</name>
</gene>
<keyword evidence="7" id="KW-1185">Reference proteome</keyword>
<organism evidence="6 7">
    <name type="scientific">Adhaeribacter pallidiroseus</name>
    <dbReference type="NCBI Taxonomy" id="2072847"/>
    <lineage>
        <taxon>Bacteria</taxon>
        <taxon>Pseudomonadati</taxon>
        <taxon>Bacteroidota</taxon>
        <taxon>Cytophagia</taxon>
        <taxon>Cytophagales</taxon>
        <taxon>Hymenobacteraceae</taxon>
        <taxon>Adhaeribacter</taxon>
    </lineage>
</organism>
<dbReference type="RefSeq" id="WP_115375522.1">
    <property type="nucleotide sequence ID" value="NZ_QASA01000001.1"/>
</dbReference>
<proteinExistence type="inferred from homology"/>
<name>A0A369QEH0_9BACT</name>
<sequence length="563" mass="63568">MNKFLNFNVLLAFMCLELFWGCKRPQTETVFTTDTRPNIILILADDLGYSDLGCYGSEINTPNLDYLAANGVRFSRFYNTSRCCPTRAALLTGLYNHQAGIGEMTEDRSLPGYRGYLTETTVTLAEVLKEAGYHTGMVGKWHVSNTVVQPEAKAQLAWLNHQKQFPLFSPVAQYPTNRGFEKYYGNIWGVVDFFDPFSLVNNTSPVASVPKNYYHTNALSDSAVAYIQQFSKANQPFFLYVAETAPHWPLHALPEDIQKYKDTYQLGWDVIREKRYQKLIKLGLINPALCPLSPRIDNQLNWKDNPDQAWDARAMAVHAAMIDRMDQGIGKMIAALRVANELNNTLLVFLSDNGASPEDAAGYGPGFDRPSETRSGERIVYPVDKKVLPGPQNTFASIGPRWANVANTPFRYAKAQSYEGGIRTPMIAFWPKGIKNKPGTIVQQEAHVMDFMATFTQLAQAPYPAIYKGRPITPMQGISLVAAITGAKGEMHEALFNEHFGARYVRHQGWKLVSRNKEEWHLYKINSDETETNNLAAQYPHKVKELNEMWQNWATKNKVLSKP</sequence>
<dbReference type="PANTHER" id="PTHR42693">
    <property type="entry name" value="ARYLSULFATASE FAMILY MEMBER"/>
    <property type="match status" value="1"/>
</dbReference>
<protein>
    <submittedName>
        <fullName evidence="6">Arylsulfatase</fullName>
        <ecNumber evidence="6">3.1.6.1</ecNumber>
    </submittedName>
</protein>
<dbReference type="PROSITE" id="PS00149">
    <property type="entry name" value="SULFATASE_2"/>
    <property type="match status" value="1"/>
</dbReference>
<comment type="caution">
    <text evidence="6">The sequence shown here is derived from an EMBL/GenBank/DDBJ whole genome shotgun (WGS) entry which is preliminary data.</text>
</comment>
<dbReference type="GO" id="GO:0004065">
    <property type="term" value="F:arylsulfatase activity"/>
    <property type="evidence" value="ECO:0007669"/>
    <property type="project" value="UniProtKB-EC"/>
</dbReference>
<dbReference type="Gene3D" id="3.40.720.10">
    <property type="entry name" value="Alkaline Phosphatase, subunit A"/>
    <property type="match status" value="1"/>
</dbReference>
<dbReference type="Gene3D" id="3.30.1120.10">
    <property type="match status" value="1"/>
</dbReference>
<keyword evidence="3 6" id="KW-0378">Hydrolase</keyword>
<dbReference type="CDD" id="cd16025">
    <property type="entry name" value="PAS_like"/>
    <property type="match status" value="1"/>
</dbReference>
<dbReference type="Pfam" id="PF00884">
    <property type="entry name" value="Sulfatase"/>
    <property type="match status" value="1"/>
</dbReference>
<feature type="domain" description="Sulfatase N-terminal" evidence="5">
    <location>
        <begin position="37"/>
        <end position="460"/>
    </location>
</feature>
<evidence type="ECO:0000256" key="1">
    <source>
        <dbReference type="ARBA" id="ARBA00008779"/>
    </source>
</evidence>
<evidence type="ECO:0000256" key="4">
    <source>
        <dbReference type="ARBA" id="ARBA00022837"/>
    </source>
</evidence>
<evidence type="ECO:0000259" key="5">
    <source>
        <dbReference type="Pfam" id="PF00884"/>
    </source>
</evidence>
<accession>A0A369QEH0</accession>
<dbReference type="SUPFAM" id="SSF53649">
    <property type="entry name" value="Alkaline phosphatase-like"/>
    <property type="match status" value="1"/>
</dbReference>
<evidence type="ECO:0000256" key="2">
    <source>
        <dbReference type="ARBA" id="ARBA00022723"/>
    </source>
</evidence>
<evidence type="ECO:0000256" key="3">
    <source>
        <dbReference type="ARBA" id="ARBA00022801"/>
    </source>
</evidence>
<dbReference type="GO" id="GO:0046872">
    <property type="term" value="F:metal ion binding"/>
    <property type="evidence" value="ECO:0007669"/>
    <property type="project" value="UniProtKB-KW"/>
</dbReference>
<dbReference type="InterPro" id="IPR000917">
    <property type="entry name" value="Sulfatase_N"/>
</dbReference>
<comment type="similarity">
    <text evidence="1">Belongs to the sulfatase family.</text>
</comment>
<dbReference type="InterPro" id="IPR024607">
    <property type="entry name" value="Sulfatase_CS"/>
</dbReference>
<dbReference type="InterPro" id="IPR017850">
    <property type="entry name" value="Alkaline_phosphatase_core_sf"/>
</dbReference>
<dbReference type="EMBL" id="QASA01000001">
    <property type="protein sequence ID" value="RDC63323.1"/>
    <property type="molecule type" value="Genomic_DNA"/>
</dbReference>
<reference evidence="6 7" key="1">
    <citation type="submission" date="2018-04" db="EMBL/GenBank/DDBJ databases">
        <title>Adhaeribacter sp. HMF7616 genome sequencing and assembly.</title>
        <authorList>
            <person name="Kang H."/>
            <person name="Kang J."/>
            <person name="Cha I."/>
            <person name="Kim H."/>
            <person name="Joh K."/>
        </authorList>
    </citation>
    <scope>NUCLEOTIDE SEQUENCE [LARGE SCALE GENOMIC DNA]</scope>
    <source>
        <strain evidence="6 7">HMF7616</strain>
    </source>
</reference>
<dbReference type="OrthoDB" id="976866at2"/>
<keyword evidence="4" id="KW-0106">Calcium</keyword>
<dbReference type="Proteomes" id="UP000253919">
    <property type="component" value="Unassembled WGS sequence"/>
</dbReference>
<evidence type="ECO:0000313" key="7">
    <source>
        <dbReference type="Proteomes" id="UP000253919"/>
    </source>
</evidence>
<evidence type="ECO:0000313" key="6">
    <source>
        <dbReference type="EMBL" id="RDC63323.1"/>
    </source>
</evidence>
<dbReference type="AlphaFoldDB" id="A0A369QEH0"/>
<dbReference type="InterPro" id="IPR050738">
    <property type="entry name" value="Sulfatase"/>
</dbReference>
<keyword evidence="2" id="KW-0479">Metal-binding</keyword>
<dbReference type="FunFam" id="3.40.720.10:FF:000047">
    <property type="entry name" value="Arylsulfatase"/>
    <property type="match status" value="1"/>
</dbReference>